<gene>
    <name evidence="3" type="ordered locus">Cwoe_1622</name>
</gene>
<dbReference type="Pfam" id="PF02470">
    <property type="entry name" value="MlaD"/>
    <property type="match status" value="1"/>
</dbReference>
<dbReference type="PANTHER" id="PTHR33371:SF4">
    <property type="entry name" value="INTERMEMBRANE PHOSPHOLIPID TRANSPORT SYSTEM BINDING PROTEIN MLAD"/>
    <property type="match status" value="1"/>
</dbReference>
<dbReference type="InterPro" id="IPR052336">
    <property type="entry name" value="MlaD_Phospholipid_Transporter"/>
</dbReference>
<organism evidence="3 4">
    <name type="scientific">Conexibacter woesei (strain DSM 14684 / CCUG 47730 / CIP 108061 / JCM 11494 / NBRC 100937 / ID131577)</name>
    <dbReference type="NCBI Taxonomy" id="469383"/>
    <lineage>
        <taxon>Bacteria</taxon>
        <taxon>Bacillati</taxon>
        <taxon>Actinomycetota</taxon>
        <taxon>Thermoleophilia</taxon>
        <taxon>Solirubrobacterales</taxon>
        <taxon>Conexibacteraceae</taxon>
        <taxon>Conexibacter</taxon>
    </lineage>
</organism>
<protein>
    <submittedName>
        <fullName evidence="3">Mammalian cell entry related domain protein</fullName>
    </submittedName>
</protein>
<feature type="compositionally biased region" description="Basic and acidic residues" evidence="1">
    <location>
        <begin position="405"/>
        <end position="414"/>
    </location>
</feature>
<sequence length="446" mass="47759" precursor="true">MTVARGAALAALLLVVAVVAIVLLSGGGGEQYRLVFQTAGQLVRGNDVQIGGRRVGSVESIELTDNNLAEVKISVKEPYAPLHEGTTATIRLSSLSSVANRYIELSPGPNNAPKLAANSLLGVERTTSVVDIDQLFNTFDERTRRGLQDLIQGSATQYAGRTREIGEASKYFSPFLSSTNNLVRELSSDTATLEQALVSTSRVMSSVAERRDELSALIGSLNTMMGAIATENSGLAEALDELPGTLREANVTFVDLRSTLDDLDPLVNASKPATKNLARFFAEFRPLVDEATPTFTDLSEFVNTAGPNNDITDIVRQLPKLQQVGSPSFKHSVDAMRQGQPVVDFFRPYTPDLVGWLRSFGQATANYDANGHYARALPIFGAFQYAQNADGSQVLNPVSPSQRLEGIRGDDRRRCPGAASQARPDGSNPYVAPGGDCDPADTPTGP</sequence>
<keyword evidence="4" id="KW-1185">Reference proteome</keyword>
<dbReference type="PANTHER" id="PTHR33371">
    <property type="entry name" value="INTERMEMBRANE PHOSPHOLIPID TRANSPORT SYSTEM BINDING PROTEIN MLAD-RELATED"/>
    <property type="match status" value="1"/>
</dbReference>
<dbReference type="EMBL" id="CP001854">
    <property type="protein sequence ID" value="ADB50050.1"/>
    <property type="molecule type" value="Genomic_DNA"/>
</dbReference>
<reference evidence="4" key="2">
    <citation type="submission" date="2010-01" db="EMBL/GenBank/DDBJ databases">
        <title>The complete genome of Conexibacter woesei DSM 14684.</title>
        <authorList>
            <consortium name="US DOE Joint Genome Institute (JGI-PGF)"/>
            <person name="Lucas S."/>
            <person name="Copeland A."/>
            <person name="Lapidus A."/>
            <person name="Glavina del Rio T."/>
            <person name="Dalin E."/>
            <person name="Tice H."/>
            <person name="Bruce D."/>
            <person name="Goodwin L."/>
            <person name="Pitluck S."/>
            <person name="Kyrpides N."/>
            <person name="Mavromatis K."/>
            <person name="Ivanova N."/>
            <person name="Mikhailova N."/>
            <person name="Chertkov O."/>
            <person name="Brettin T."/>
            <person name="Detter J.C."/>
            <person name="Han C."/>
            <person name="Larimer F."/>
            <person name="Land M."/>
            <person name="Hauser L."/>
            <person name="Markowitz V."/>
            <person name="Cheng J.-F."/>
            <person name="Hugenholtz P."/>
            <person name="Woyke T."/>
            <person name="Wu D."/>
            <person name="Pukall R."/>
            <person name="Steenblock K."/>
            <person name="Schneider S."/>
            <person name="Klenk H.-P."/>
            <person name="Eisen J.A."/>
        </authorList>
    </citation>
    <scope>NUCLEOTIDE SEQUENCE [LARGE SCALE GENOMIC DNA]</scope>
    <source>
        <strain evidence="4">DSM 14684 / CIP 108061 / JCM 11494 / NBRC 100937 / ID131577</strain>
    </source>
</reference>
<feature type="domain" description="Mce/MlaD" evidence="2">
    <location>
        <begin position="29"/>
        <end position="108"/>
    </location>
</feature>
<feature type="region of interest" description="Disordered" evidence="1">
    <location>
        <begin position="392"/>
        <end position="446"/>
    </location>
</feature>
<evidence type="ECO:0000256" key="1">
    <source>
        <dbReference type="SAM" id="MobiDB-lite"/>
    </source>
</evidence>
<dbReference type="KEGG" id="cwo:Cwoe_1622"/>
<dbReference type="HOGENOM" id="CLU_049709_0_0_11"/>
<evidence type="ECO:0000313" key="3">
    <source>
        <dbReference type="EMBL" id="ADB50050.1"/>
    </source>
</evidence>
<dbReference type="OrthoDB" id="5241082at2"/>
<accession>D3F0X4</accession>
<dbReference type="Proteomes" id="UP000008229">
    <property type="component" value="Chromosome"/>
</dbReference>
<dbReference type="InterPro" id="IPR003399">
    <property type="entry name" value="Mce/MlaD"/>
</dbReference>
<feature type="compositionally biased region" description="Polar residues" evidence="1">
    <location>
        <begin position="392"/>
        <end position="402"/>
    </location>
</feature>
<dbReference type="RefSeq" id="WP_012933101.1">
    <property type="nucleotide sequence ID" value="NC_013739.1"/>
</dbReference>
<dbReference type="AlphaFoldDB" id="D3F0X4"/>
<dbReference type="eggNOG" id="COG1463">
    <property type="taxonomic scope" value="Bacteria"/>
</dbReference>
<reference evidence="3 4" key="1">
    <citation type="journal article" date="2010" name="Stand. Genomic Sci.">
        <title>Complete genome sequence of Conexibacter woesei type strain (ID131577).</title>
        <authorList>
            <person name="Pukall R."/>
            <person name="Lapidus A."/>
            <person name="Glavina Del Rio T."/>
            <person name="Copeland A."/>
            <person name="Tice H."/>
            <person name="Cheng J.-F."/>
            <person name="Lucas S."/>
            <person name="Chen F."/>
            <person name="Nolan M."/>
            <person name="Bruce D."/>
            <person name="Goodwin L."/>
            <person name="Pitluck S."/>
            <person name="Mavromatis K."/>
            <person name="Ivanova N."/>
            <person name="Ovchinnikova G."/>
            <person name="Pati A."/>
            <person name="Chen A."/>
            <person name="Palaniappan K."/>
            <person name="Land M."/>
            <person name="Hauser L."/>
            <person name="Chang Y.-J."/>
            <person name="Jeffries C.D."/>
            <person name="Chain P."/>
            <person name="Meincke L."/>
            <person name="Sims D."/>
            <person name="Brettin T."/>
            <person name="Detter J.C."/>
            <person name="Rohde M."/>
            <person name="Goeker M."/>
            <person name="Bristow J."/>
            <person name="Eisen J.A."/>
            <person name="Markowitz V."/>
            <person name="Kyrpides N.C."/>
            <person name="Klenk H.-P."/>
            <person name="Hugenholtz P."/>
        </authorList>
    </citation>
    <scope>NUCLEOTIDE SEQUENCE [LARGE SCALE GENOMIC DNA]</scope>
    <source>
        <strain evidence="4">DSM 14684 / CIP 108061 / JCM 11494 / NBRC 100937 / ID131577</strain>
    </source>
</reference>
<proteinExistence type="predicted"/>
<name>D3F0X4_CONWI</name>
<evidence type="ECO:0000259" key="2">
    <source>
        <dbReference type="Pfam" id="PF02470"/>
    </source>
</evidence>
<dbReference type="STRING" id="469383.Cwoe_1622"/>
<evidence type="ECO:0000313" key="4">
    <source>
        <dbReference type="Proteomes" id="UP000008229"/>
    </source>
</evidence>